<evidence type="ECO:0000256" key="2">
    <source>
        <dbReference type="ARBA" id="ARBA00005466"/>
    </source>
</evidence>
<dbReference type="AlphaFoldDB" id="A0A917LQZ2"/>
<dbReference type="InterPro" id="IPR006094">
    <property type="entry name" value="Oxid_FAD_bind_N"/>
</dbReference>
<dbReference type="PROSITE" id="PS51387">
    <property type="entry name" value="FAD_PCMH"/>
    <property type="match status" value="1"/>
</dbReference>
<proteinExistence type="inferred from homology"/>
<reference evidence="7" key="2">
    <citation type="submission" date="2020-09" db="EMBL/GenBank/DDBJ databases">
        <authorList>
            <person name="Sun Q."/>
            <person name="Zhou Y."/>
        </authorList>
    </citation>
    <scope>NUCLEOTIDE SEQUENCE</scope>
    <source>
        <strain evidence="7">CGMCC 1.12187</strain>
    </source>
</reference>
<dbReference type="GO" id="GO:0071949">
    <property type="term" value="F:FAD binding"/>
    <property type="evidence" value="ECO:0007669"/>
    <property type="project" value="InterPro"/>
</dbReference>
<dbReference type="SUPFAM" id="SSF56176">
    <property type="entry name" value="FAD-binding/transporter-associated domain-like"/>
    <property type="match status" value="1"/>
</dbReference>
<accession>A0A917LQZ2</accession>
<evidence type="ECO:0000256" key="5">
    <source>
        <dbReference type="ARBA" id="ARBA00023002"/>
    </source>
</evidence>
<dbReference type="PANTHER" id="PTHR42973:SF39">
    <property type="entry name" value="FAD-BINDING PCMH-TYPE DOMAIN-CONTAINING PROTEIN"/>
    <property type="match status" value="1"/>
</dbReference>
<evidence type="ECO:0000313" key="8">
    <source>
        <dbReference type="Proteomes" id="UP000638848"/>
    </source>
</evidence>
<dbReference type="InterPro" id="IPR016164">
    <property type="entry name" value="FAD-linked_Oxase-like_C"/>
</dbReference>
<dbReference type="InterPro" id="IPR016167">
    <property type="entry name" value="FAD-bd_PCMH_sub1"/>
</dbReference>
<dbReference type="InterPro" id="IPR016169">
    <property type="entry name" value="FAD-bd_PCMH_sub2"/>
</dbReference>
<keyword evidence="8" id="KW-1185">Reference proteome</keyword>
<evidence type="ECO:0000313" key="7">
    <source>
        <dbReference type="EMBL" id="GGG52358.1"/>
    </source>
</evidence>
<comment type="similarity">
    <text evidence="2">Belongs to the oxygen-dependent FAD-linked oxidoreductase family.</text>
</comment>
<comment type="caution">
    <text evidence="7">The sequence shown here is derived from an EMBL/GenBank/DDBJ whole genome shotgun (WGS) entry which is preliminary data.</text>
</comment>
<keyword evidence="4" id="KW-0274">FAD</keyword>
<sequence>MNTTDQQHPGTTVDHVLHELRERLAGTLLEPGDSGYDEARRVWNGMIDRHPRAVVRAGSVADIAPVLETARRTGLPLAVRGGGHNIAGHGTVEGGLVLDLGGLRDVVVDPANQLVSVAPGALLADLDRATARHELAVPVGVISMTGVAGLTLGGGVGWLTRSNGLTIDNLDSADVVTAAGEHLHASEEENEDLFWGLRGGGGNFGVVSSFTFRARRLPSPVLTGNLFYRRPHWKQALTAFDRWTRGLPDEMNPIVTVMVLPPDFGMGDEPWLMVGFAWASQDHSAGMDLVDRLRAEAPPDAEEIGATPWTAWQSAMDTVFPKGARGYWKNVSFSRLDEEVVDALVDVAAEITWPGTGIDIHHLEGAFGRVPEEATAFPNRSSRFWLNVYGFWQDPAEDERLTAFARTVHARMQPFAEHGEYVNFLGAEHGLDPAETARRSYGRAKHQRLVDLKSRYDPENLFRLNHNVLPAPPETGSGPVS</sequence>
<dbReference type="PROSITE" id="PS00862">
    <property type="entry name" value="OX2_COVAL_FAD"/>
    <property type="match status" value="1"/>
</dbReference>
<dbReference type="InterPro" id="IPR036318">
    <property type="entry name" value="FAD-bd_PCMH-like_sf"/>
</dbReference>
<keyword evidence="5" id="KW-0560">Oxidoreductase</keyword>
<gene>
    <name evidence="7" type="ORF">GCM10011374_13890</name>
</gene>
<evidence type="ECO:0000256" key="4">
    <source>
        <dbReference type="ARBA" id="ARBA00022827"/>
    </source>
</evidence>
<organism evidence="7 8">
    <name type="scientific">Kocuria dechangensis</name>
    <dbReference type="NCBI Taxonomy" id="1176249"/>
    <lineage>
        <taxon>Bacteria</taxon>
        <taxon>Bacillati</taxon>
        <taxon>Actinomycetota</taxon>
        <taxon>Actinomycetes</taxon>
        <taxon>Micrococcales</taxon>
        <taxon>Micrococcaceae</taxon>
        <taxon>Kocuria</taxon>
    </lineage>
</organism>
<name>A0A917LQZ2_9MICC</name>
<evidence type="ECO:0000256" key="1">
    <source>
        <dbReference type="ARBA" id="ARBA00001974"/>
    </source>
</evidence>
<dbReference type="Gene3D" id="3.30.465.10">
    <property type="match status" value="1"/>
</dbReference>
<feature type="domain" description="FAD-binding PCMH-type" evidence="6">
    <location>
        <begin position="47"/>
        <end position="217"/>
    </location>
</feature>
<dbReference type="PANTHER" id="PTHR42973">
    <property type="entry name" value="BINDING OXIDOREDUCTASE, PUTATIVE (AFU_ORTHOLOGUE AFUA_1G17690)-RELATED"/>
    <property type="match status" value="1"/>
</dbReference>
<dbReference type="EMBL" id="BMEQ01000005">
    <property type="protein sequence ID" value="GGG52358.1"/>
    <property type="molecule type" value="Genomic_DNA"/>
</dbReference>
<dbReference type="RefSeq" id="WP_188535575.1">
    <property type="nucleotide sequence ID" value="NZ_BMEQ01000005.1"/>
</dbReference>
<dbReference type="InterPro" id="IPR050416">
    <property type="entry name" value="FAD-linked_Oxidoreductase"/>
</dbReference>
<dbReference type="SUPFAM" id="SSF55103">
    <property type="entry name" value="FAD-linked oxidases, C-terminal domain"/>
    <property type="match status" value="1"/>
</dbReference>
<evidence type="ECO:0000256" key="3">
    <source>
        <dbReference type="ARBA" id="ARBA00022630"/>
    </source>
</evidence>
<dbReference type="Gene3D" id="3.30.43.10">
    <property type="entry name" value="Uridine Diphospho-n-acetylenolpyruvylglucosamine Reductase, domain 2"/>
    <property type="match status" value="1"/>
</dbReference>
<dbReference type="InterPro" id="IPR012951">
    <property type="entry name" value="BBE"/>
</dbReference>
<dbReference type="GO" id="GO:0016491">
    <property type="term" value="F:oxidoreductase activity"/>
    <property type="evidence" value="ECO:0007669"/>
    <property type="project" value="UniProtKB-KW"/>
</dbReference>
<dbReference type="Gene3D" id="3.40.462.20">
    <property type="match status" value="1"/>
</dbReference>
<dbReference type="InterPro" id="IPR016166">
    <property type="entry name" value="FAD-bd_PCMH"/>
</dbReference>
<evidence type="ECO:0000259" key="6">
    <source>
        <dbReference type="PROSITE" id="PS51387"/>
    </source>
</evidence>
<reference evidence="7" key="1">
    <citation type="journal article" date="2014" name="Int. J. Syst. Evol. Microbiol.">
        <title>Complete genome sequence of Corynebacterium casei LMG S-19264T (=DSM 44701T), isolated from a smear-ripened cheese.</title>
        <authorList>
            <consortium name="US DOE Joint Genome Institute (JGI-PGF)"/>
            <person name="Walter F."/>
            <person name="Albersmeier A."/>
            <person name="Kalinowski J."/>
            <person name="Ruckert C."/>
        </authorList>
    </citation>
    <scope>NUCLEOTIDE SEQUENCE</scope>
    <source>
        <strain evidence="7">CGMCC 1.12187</strain>
    </source>
</reference>
<dbReference type="Pfam" id="PF08031">
    <property type="entry name" value="BBE"/>
    <property type="match status" value="1"/>
</dbReference>
<keyword evidence="3" id="KW-0285">Flavoprotein</keyword>
<comment type="cofactor">
    <cofactor evidence="1">
        <name>FAD</name>
        <dbReference type="ChEBI" id="CHEBI:57692"/>
    </cofactor>
</comment>
<protein>
    <submittedName>
        <fullName evidence="7">Dehydrogenase</fullName>
    </submittedName>
</protein>
<dbReference type="Pfam" id="PF01565">
    <property type="entry name" value="FAD_binding_4"/>
    <property type="match status" value="1"/>
</dbReference>
<dbReference type="InterPro" id="IPR006093">
    <property type="entry name" value="Oxy_OxRdtase_FAD_BS"/>
</dbReference>
<dbReference type="Proteomes" id="UP000638848">
    <property type="component" value="Unassembled WGS sequence"/>
</dbReference>